<dbReference type="SUPFAM" id="SSF50939">
    <property type="entry name" value="Sialidases"/>
    <property type="match status" value="1"/>
</dbReference>
<dbReference type="Proteomes" id="UP000219374">
    <property type="component" value="Unassembled WGS sequence"/>
</dbReference>
<dbReference type="Pfam" id="PF13088">
    <property type="entry name" value="BNR_2"/>
    <property type="match status" value="1"/>
</dbReference>
<organism evidence="2 3">
    <name type="scientific">Pseudoxanthomonas wuyuanensis</name>
    <dbReference type="NCBI Taxonomy" id="1073196"/>
    <lineage>
        <taxon>Bacteria</taxon>
        <taxon>Pseudomonadati</taxon>
        <taxon>Pseudomonadota</taxon>
        <taxon>Gammaproteobacteria</taxon>
        <taxon>Lysobacterales</taxon>
        <taxon>Lysobacteraceae</taxon>
        <taxon>Pseudoxanthomonas</taxon>
    </lineage>
</organism>
<proteinExistence type="predicted"/>
<sequence>MSEFRPAPWATAEACPQDCASHPLSQPCGDGRAFPLEVVPDVVSPPIAAAAAGEAGACLDADRRSVDGQCRQEPDYMMNAPRRNALNRTPPRSPDFHLLPSATTRAMPALLLATAVAACDVPANRDPVVLEEFVAENPPTPQSHSSTLVETRDGALLAAWFGGEHEGAADVGIWLARRDAEGWQPPRRVADGGQHDGRPQPAWNPVLFQPARGPLQLYYKAGPNPRQWWGLRAVSSDGGMHWSTPRRLPDGVLGPIKNKPLQLPDGRILAPSSREDESDGWRVHIEYSDDGGGHWRTGPALNDPAQIGAIQPSLLRHRDGRLQALGRSRQNRVFSTFSHDGGANWEPMTLLDIENPNAGTDAVMLHDGRALLVYNPAVAGRDWWDGRGVLAVALSDDGVQWRRVLTLENSPKDEFSYPAVIQTRDGRVHVSYTWKRQRIKHVVLDPRWLPSPASEGG</sequence>
<evidence type="ECO:0000313" key="3">
    <source>
        <dbReference type="Proteomes" id="UP000219374"/>
    </source>
</evidence>
<dbReference type="PANTHER" id="PTHR43752:SF2">
    <property type="entry name" value="BNR_ASP-BOX REPEAT FAMILY PROTEIN"/>
    <property type="match status" value="1"/>
</dbReference>
<dbReference type="PANTHER" id="PTHR43752">
    <property type="entry name" value="BNR/ASP-BOX REPEAT FAMILY PROTEIN"/>
    <property type="match status" value="1"/>
</dbReference>
<dbReference type="AlphaFoldDB" id="A0A286CYP4"/>
<evidence type="ECO:0000313" key="2">
    <source>
        <dbReference type="EMBL" id="SOD51521.1"/>
    </source>
</evidence>
<dbReference type="InterPro" id="IPR011040">
    <property type="entry name" value="Sialidase"/>
</dbReference>
<name>A0A286CYP4_9GAMM</name>
<dbReference type="CDD" id="cd15482">
    <property type="entry name" value="Sialidase_non-viral"/>
    <property type="match status" value="1"/>
</dbReference>
<accession>A0A286CYP4</accession>
<dbReference type="InterPro" id="IPR036278">
    <property type="entry name" value="Sialidase_sf"/>
</dbReference>
<dbReference type="Gene3D" id="2.120.10.10">
    <property type="match status" value="1"/>
</dbReference>
<protein>
    <submittedName>
        <fullName evidence="2">Predicted neuraminidase (Sialidase)</fullName>
    </submittedName>
</protein>
<dbReference type="EMBL" id="OCND01000001">
    <property type="protein sequence ID" value="SOD51521.1"/>
    <property type="molecule type" value="Genomic_DNA"/>
</dbReference>
<evidence type="ECO:0000259" key="1">
    <source>
        <dbReference type="Pfam" id="PF13088"/>
    </source>
</evidence>
<gene>
    <name evidence="2" type="ORF">SAMN06296416_101664</name>
</gene>
<feature type="domain" description="Sialidase" evidence="1">
    <location>
        <begin position="154"/>
        <end position="430"/>
    </location>
</feature>
<keyword evidence="3" id="KW-1185">Reference proteome</keyword>
<reference evidence="2 3" key="1">
    <citation type="submission" date="2017-09" db="EMBL/GenBank/DDBJ databases">
        <authorList>
            <person name="Ehlers B."/>
            <person name="Leendertz F.H."/>
        </authorList>
    </citation>
    <scope>NUCLEOTIDE SEQUENCE [LARGE SCALE GENOMIC DNA]</scope>
    <source>
        <strain evidence="2 3">CGMCC 1.10978</strain>
    </source>
</reference>